<accession>A0A8H5FFJ9</accession>
<keyword evidence="2" id="KW-1185">Reference proteome</keyword>
<comment type="caution">
    <text evidence="1">The sequence shown here is derived from an EMBL/GenBank/DDBJ whole genome shotgun (WGS) entry which is preliminary data.</text>
</comment>
<sequence length="262" mass="28844">MDSVPAACKFEGGKKKKRRFASLFGKPNPVNFFEFVHLMPSNESRSTIPNAKIAVRARYKVSEPSMFIPTPPTIPTFSSFSLRSTMAGKLEPYYTPSGAGILGYGQFRGGWVLDCRKSSSWLEERTVSCSSPVTSLVEIRPQGLKFTIAVSNLKSLGIENMELGTKAESLYALDGNFAKYNVYANNGTGFTNPGSAAWDQTSSCSSSPSGSYPHPTQAHLRRFRPLFSVLNLLPLMEISVPTFTRLLSYLHRAESSSWWNGG</sequence>
<protein>
    <submittedName>
        <fullName evidence="1">Uncharacterized protein</fullName>
    </submittedName>
</protein>
<evidence type="ECO:0000313" key="2">
    <source>
        <dbReference type="Proteomes" id="UP000518752"/>
    </source>
</evidence>
<dbReference type="AlphaFoldDB" id="A0A8H5FFJ9"/>
<gene>
    <name evidence="1" type="ORF">D9757_015051</name>
</gene>
<name>A0A8H5FFJ9_9AGAR</name>
<organism evidence="1 2">
    <name type="scientific">Collybiopsis confluens</name>
    <dbReference type="NCBI Taxonomy" id="2823264"/>
    <lineage>
        <taxon>Eukaryota</taxon>
        <taxon>Fungi</taxon>
        <taxon>Dikarya</taxon>
        <taxon>Basidiomycota</taxon>
        <taxon>Agaricomycotina</taxon>
        <taxon>Agaricomycetes</taxon>
        <taxon>Agaricomycetidae</taxon>
        <taxon>Agaricales</taxon>
        <taxon>Marasmiineae</taxon>
        <taxon>Omphalotaceae</taxon>
        <taxon>Collybiopsis</taxon>
    </lineage>
</organism>
<reference evidence="1 2" key="1">
    <citation type="journal article" date="2020" name="ISME J.">
        <title>Uncovering the hidden diversity of litter-decomposition mechanisms in mushroom-forming fungi.</title>
        <authorList>
            <person name="Floudas D."/>
            <person name="Bentzer J."/>
            <person name="Ahren D."/>
            <person name="Johansson T."/>
            <person name="Persson P."/>
            <person name="Tunlid A."/>
        </authorList>
    </citation>
    <scope>NUCLEOTIDE SEQUENCE [LARGE SCALE GENOMIC DNA]</scope>
    <source>
        <strain evidence="1 2">CBS 406.79</strain>
    </source>
</reference>
<proteinExistence type="predicted"/>
<evidence type="ECO:0000313" key="1">
    <source>
        <dbReference type="EMBL" id="KAF5334588.1"/>
    </source>
</evidence>
<dbReference type="EMBL" id="JAACJN010000710">
    <property type="protein sequence ID" value="KAF5334588.1"/>
    <property type="molecule type" value="Genomic_DNA"/>
</dbReference>
<dbReference type="Proteomes" id="UP000518752">
    <property type="component" value="Unassembled WGS sequence"/>
</dbReference>
<dbReference type="OrthoDB" id="4849160at2759"/>